<dbReference type="InterPro" id="IPR029041">
    <property type="entry name" value="FAD-linked_oxidoreductase-like"/>
</dbReference>
<keyword evidence="10" id="KW-1185">Reference proteome</keyword>
<dbReference type="PANTHER" id="PTHR45754">
    <property type="entry name" value="METHYLENETETRAHYDROFOLATE REDUCTASE"/>
    <property type="match status" value="1"/>
</dbReference>
<comment type="pathway">
    <text evidence="2 7">One-carbon metabolism; tetrahydrofolate interconversion.</text>
</comment>
<evidence type="ECO:0000256" key="6">
    <source>
        <dbReference type="ARBA" id="ARBA00023002"/>
    </source>
</evidence>
<evidence type="ECO:0000256" key="5">
    <source>
        <dbReference type="ARBA" id="ARBA00022827"/>
    </source>
</evidence>
<evidence type="ECO:0008006" key="11">
    <source>
        <dbReference type="Google" id="ProtNLM"/>
    </source>
</evidence>
<gene>
    <name evidence="9" type="ORF">HK100_009145</name>
</gene>
<sequence length="481" mass="53829">MLVINAMRTVMDKIEIQRETVIEIQKQVQTLIVYYTARKNLKAITNAQKGIPMGMYSLQLLSQNAEYEMKASKMLARISNVKRSKSTSPRFNNLEKKKPPSSDSDDSGNTSLIENNSSKLYPASNTAQNVNIKRVAQSSESDKFGFNIRFNSLTETAFEKEGNCEMKSKQLLEADNGLENRIKSRIMKSKLHLSRIPIPRINFENPENLRNKSVDIPQTDEYKNNIFVTQKNLDLTASVGSQQQKSGVLSSEIMLAANAKEFYFATLIEISCNIHELEHFRPPSSEIGLWTESFFCAFGALLSASITGIISAEYNAKGAGIQNILALRGDPPHGHSDWKLIETGFAYAIDLYGNYFCIGVAGYPEGHIENPTVESDFIHFIEKAKLADYCVTQLFYDCDIYRNWVARVRAAGVNIPILPGIMPIQMYGGFKGMTSLSKTIVPPEINAALEPIKDNDKVVKEYGVKLSIEMCKKLQAAGQKR</sequence>
<dbReference type="EMBL" id="JADGJH010000462">
    <property type="protein sequence ID" value="KAJ3128498.1"/>
    <property type="molecule type" value="Genomic_DNA"/>
</dbReference>
<dbReference type="InterPro" id="IPR003171">
    <property type="entry name" value="Mehydrof_redctse-like"/>
</dbReference>
<comment type="cofactor">
    <cofactor evidence="1">
        <name>FAD</name>
        <dbReference type="ChEBI" id="CHEBI:57692"/>
    </cofactor>
</comment>
<dbReference type="CDD" id="cd00537">
    <property type="entry name" value="MTHFR"/>
    <property type="match status" value="1"/>
</dbReference>
<comment type="caution">
    <text evidence="9">The sequence shown here is derived from an EMBL/GenBank/DDBJ whole genome shotgun (WGS) entry which is preliminary data.</text>
</comment>
<keyword evidence="5" id="KW-0274">FAD</keyword>
<dbReference type="GO" id="GO:0071949">
    <property type="term" value="F:FAD binding"/>
    <property type="evidence" value="ECO:0007669"/>
    <property type="project" value="TreeGrafter"/>
</dbReference>
<keyword evidence="4" id="KW-0285">Flavoprotein</keyword>
<evidence type="ECO:0000256" key="7">
    <source>
        <dbReference type="RuleBase" id="RU004254"/>
    </source>
</evidence>
<evidence type="ECO:0000256" key="2">
    <source>
        <dbReference type="ARBA" id="ARBA00004777"/>
    </source>
</evidence>
<dbReference type="Gene3D" id="3.20.20.220">
    <property type="match status" value="1"/>
</dbReference>
<evidence type="ECO:0000313" key="9">
    <source>
        <dbReference type="EMBL" id="KAJ3128498.1"/>
    </source>
</evidence>
<feature type="compositionally biased region" description="Polar residues" evidence="8">
    <location>
        <begin position="108"/>
        <end position="120"/>
    </location>
</feature>
<reference evidence="9" key="1">
    <citation type="submission" date="2020-05" db="EMBL/GenBank/DDBJ databases">
        <title>Phylogenomic resolution of chytrid fungi.</title>
        <authorList>
            <person name="Stajich J.E."/>
            <person name="Amses K."/>
            <person name="Simmons R."/>
            <person name="Seto K."/>
            <person name="Myers J."/>
            <person name="Bonds A."/>
            <person name="Quandt C.A."/>
            <person name="Barry K."/>
            <person name="Liu P."/>
            <person name="Grigoriev I."/>
            <person name="Longcore J.E."/>
            <person name="James T.Y."/>
        </authorList>
    </citation>
    <scope>NUCLEOTIDE SEQUENCE</scope>
    <source>
        <strain evidence="9">JEL0513</strain>
    </source>
</reference>
<dbReference type="GO" id="GO:0009086">
    <property type="term" value="P:methionine biosynthetic process"/>
    <property type="evidence" value="ECO:0007669"/>
    <property type="project" value="TreeGrafter"/>
</dbReference>
<name>A0AAD5T4B4_9FUNG</name>
<protein>
    <recommendedName>
        <fullName evidence="11">Methylenetetrahydrofolate reductase (NAD(P)H)</fullName>
    </recommendedName>
</protein>
<evidence type="ECO:0000256" key="3">
    <source>
        <dbReference type="ARBA" id="ARBA00006743"/>
    </source>
</evidence>
<comment type="similarity">
    <text evidence="3">Belongs to the methylenetetrahydrofolate reductase family.</text>
</comment>
<dbReference type="Proteomes" id="UP001211907">
    <property type="component" value="Unassembled WGS sequence"/>
</dbReference>
<dbReference type="PANTHER" id="PTHR45754:SF3">
    <property type="entry name" value="METHYLENETETRAHYDROFOLATE REDUCTASE (NADPH)"/>
    <property type="match status" value="1"/>
</dbReference>
<organism evidence="9 10">
    <name type="scientific">Physocladia obscura</name>
    <dbReference type="NCBI Taxonomy" id="109957"/>
    <lineage>
        <taxon>Eukaryota</taxon>
        <taxon>Fungi</taxon>
        <taxon>Fungi incertae sedis</taxon>
        <taxon>Chytridiomycota</taxon>
        <taxon>Chytridiomycota incertae sedis</taxon>
        <taxon>Chytridiomycetes</taxon>
        <taxon>Chytridiales</taxon>
        <taxon>Chytriomycetaceae</taxon>
        <taxon>Physocladia</taxon>
    </lineage>
</organism>
<dbReference type="SUPFAM" id="SSF51730">
    <property type="entry name" value="FAD-linked oxidoreductase"/>
    <property type="match status" value="1"/>
</dbReference>
<evidence type="ECO:0000313" key="10">
    <source>
        <dbReference type="Proteomes" id="UP001211907"/>
    </source>
</evidence>
<evidence type="ECO:0000256" key="1">
    <source>
        <dbReference type="ARBA" id="ARBA00001974"/>
    </source>
</evidence>
<dbReference type="GO" id="GO:0005829">
    <property type="term" value="C:cytosol"/>
    <property type="evidence" value="ECO:0007669"/>
    <property type="project" value="TreeGrafter"/>
</dbReference>
<evidence type="ECO:0000256" key="4">
    <source>
        <dbReference type="ARBA" id="ARBA00022630"/>
    </source>
</evidence>
<keyword evidence="6" id="KW-0560">Oxidoreductase</keyword>
<proteinExistence type="inferred from homology"/>
<dbReference type="GO" id="GO:0035999">
    <property type="term" value="P:tetrahydrofolate interconversion"/>
    <property type="evidence" value="ECO:0007669"/>
    <property type="project" value="TreeGrafter"/>
</dbReference>
<dbReference type="AlphaFoldDB" id="A0AAD5T4B4"/>
<accession>A0AAD5T4B4</accession>
<dbReference type="Pfam" id="PF02219">
    <property type="entry name" value="MTHFR"/>
    <property type="match status" value="1"/>
</dbReference>
<feature type="region of interest" description="Disordered" evidence="8">
    <location>
        <begin position="81"/>
        <end position="120"/>
    </location>
</feature>
<dbReference type="GO" id="GO:0004489">
    <property type="term" value="F:methylenetetrahydrofolate reductase [NAD(P)H] activity"/>
    <property type="evidence" value="ECO:0007669"/>
    <property type="project" value="InterPro"/>
</dbReference>
<evidence type="ECO:0000256" key="8">
    <source>
        <dbReference type="SAM" id="MobiDB-lite"/>
    </source>
</evidence>